<dbReference type="InterPro" id="IPR050416">
    <property type="entry name" value="FAD-linked_Oxidoreductase"/>
</dbReference>
<evidence type="ECO:0000256" key="4">
    <source>
        <dbReference type="ARBA" id="ARBA00023002"/>
    </source>
</evidence>
<organism evidence="6 7">
    <name type="scientific">Talaromyces proteolyticus</name>
    <dbReference type="NCBI Taxonomy" id="1131652"/>
    <lineage>
        <taxon>Eukaryota</taxon>
        <taxon>Fungi</taxon>
        <taxon>Dikarya</taxon>
        <taxon>Ascomycota</taxon>
        <taxon>Pezizomycotina</taxon>
        <taxon>Eurotiomycetes</taxon>
        <taxon>Eurotiomycetidae</taxon>
        <taxon>Eurotiales</taxon>
        <taxon>Trichocomaceae</taxon>
        <taxon>Talaromyces</taxon>
        <taxon>Talaromyces sect. Bacilispori</taxon>
    </lineage>
</organism>
<proteinExistence type="inferred from homology"/>
<evidence type="ECO:0000313" key="7">
    <source>
        <dbReference type="Proteomes" id="UP001201262"/>
    </source>
</evidence>
<gene>
    <name evidence="6" type="ORF">BGW36DRAFT_302033</name>
</gene>
<dbReference type="EMBL" id="JAJTJA010000010">
    <property type="protein sequence ID" value="KAH8693293.1"/>
    <property type="molecule type" value="Genomic_DNA"/>
</dbReference>
<name>A0AAD4KIZ7_9EURO</name>
<protein>
    <recommendedName>
        <fullName evidence="5">FAD-binding PCMH-type domain-containing protein</fullName>
    </recommendedName>
</protein>
<dbReference type="Proteomes" id="UP001201262">
    <property type="component" value="Unassembled WGS sequence"/>
</dbReference>
<dbReference type="PROSITE" id="PS51387">
    <property type="entry name" value="FAD_PCMH"/>
    <property type="match status" value="1"/>
</dbReference>
<dbReference type="RefSeq" id="XP_046069166.1">
    <property type="nucleotide sequence ID" value="XM_046211741.1"/>
</dbReference>
<keyword evidence="2" id="KW-0285">Flavoprotein</keyword>
<dbReference type="GO" id="GO:0071949">
    <property type="term" value="F:FAD binding"/>
    <property type="evidence" value="ECO:0007669"/>
    <property type="project" value="InterPro"/>
</dbReference>
<evidence type="ECO:0000256" key="2">
    <source>
        <dbReference type="ARBA" id="ARBA00022630"/>
    </source>
</evidence>
<keyword evidence="4" id="KW-0560">Oxidoreductase</keyword>
<evidence type="ECO:0000256" key="3">
    <source>
        <dbReference type="ARBA" id="ARBA00022827"/>
    </source>
</evidence>
<dbReference type="Pfam" id="PF01565">
    <property type="entry name" value="FAD_binding_4"/>
    <property type="match status" value="1"/>
</dbReference>
<dbReference type="GeneID" id="70242028"/>
<dbReference type="GO" id="GO:0016491">
    <property type="term" value="F:oxidoreductase activity"/>
    <property type="evidence" value="ECO:0007669"/>
    <property type="project" value="UniProtKB-KW"/>
</dbReference>
<dbReference type="InterPro" id="IPR036318">
    <property type="entry name" value="FAD-bd_PCMH-like_sf"/>
</dbReference>
<keyword evidence="3" id="KW-0274">FAD</keyword>
<evidence type="ECO:0000256" key="1">
    <source>
        <dbReference type="ARBA" id="ARBA00005466"/>
    </source>
</evidence>
<dbReference type="InterPro" id="IPR016166">
    <property type="entry name" value="FAD-bd_PCMH"/>
</dbReference>
<dbReference type="Gene3D" id="3.40.462.20">
    <property type="match status" value="1"/>
</dbReference>
<sequence length="468" mass="50432">MVLPNFAECLLAAVGANSSLVAFPWQANYSSIVAPYNLDYPVVPAAVAFPHTAIQVSALVKCAVKSGYKVQPKSGGHSAANYGSSTGELSINLQYLQNFSMDTSTFRATVGAGVHLGDLDVLTYNAGQRFVPHGPSATIGISGHATVGGAGYGWREYGLTIDYIQEVEVVLADATIVRASASRNPDLFFAIRGAGASFGIVTEFVFNTFPAPPQTISFTYFWNTSDVALRAAIFKSWQALTYNSSVPWALETIFGITNSSVLMSGAYFGSLDGFNGLGIPSLFPPTPISSAVVYTNFLNLSQLWAQQTAETGRESDAFFYTKSTIFRPKTRIPDDVVNRLFEYLATTDSGAEVWTVELQAGGGQNGALPASETAFPHRDAAFVFLSYAATNADVTATTTSFLDGLHALAKSGNPDAYYGEYVGFIDAKEQPDQARYHYWGSNLRRLEKVKAAYDPLDVFHNKQSVLPK</sequence>
<evidence type="ECO:0000259" key="5">
    <source>
        <dbReference type="PROSITE" id="PS51387"/>
    </source>
</evidence>
<accession>A0AAD4KIZ7</accession>
<comment type="caution">
    <text evidence="6">The sequence shown here is derived from an EMBL/GenBank/DDBJ whole genome shotgun (WGS) entry which is preliminary data.</text>
</comment>
<reference evidence="6" key="1">
    <citation type="submission" date="2021-12" db="EMBL/GenBank/DDBJ databases">
        <title>Convergent genome expansion in fungi linked to evolution of root-endophyte symbiosis.</title>
        <authorList>
            <consortium name="DOE Joint Genome Institute"/>
            <person name="Ke Y.-H."/>
            <person name="Bonito G."/>
            <person name="Liao H.-L."/>
            <person name="Looney B."/>
            <person name="Rojas-Flechas A."/>
            <person name="Nash J."/>
            <person name="Hameed K."/>
            <person name="Schadt C."/>
            <person name="Martin F."/>
            <person name="Crous P.W."/>
            <person name="Miettinen O."/>
            <person name="Magnuson J.K."/>
            <person name="Labbe J."/>
            <person name="Jacobson D."/>
            <person name="Doktycz M.J."/>
            <person name="Veneault-Fourrey C."/>
            <person name="Kuo A."/>
            <person name="Mondo S."/>
            <person name="Calhoun S."/>
            <person name="Riley R."/>
            <person name="Ohm R."/>
            <person name="LaButti K."/>
            <person name="Andreopoulos B."/>
            <person name="Pangilinan J."/>
            <person name="Nolan M."/>
            <person name="Tritt A."/>
            <person name="Clum A."/>
            <person name="Lipzen A."/>
            <person name="Daum C."/>
            <person name="Barry K."/>
            <person name="Grigoriev I.V."/>
            <person name="Vilgalys R."/>
        </authorList>
    </citation>
    <scope>NUCLEOTIDE SEQUENCE</scope>
    <source>
        <strain evidence="6">PMI_201</strain>
    </source>
</reference>
<evidence type="ECO:0000313" key="6">
    <source>
        <dbReference type="EMBL" id="KAH8693293.1"/>
    </source>
</evidence>
<dbReference type="Pfam" id="PF08031">
    <property type="entry name" value="BBE"/>
    <property type="match status" value="1"/>
</dbReference>
<dbReference type="AlphaFoldDB" id="A0AAD4KIZ7"/>
<dbReference type="InterPro" id="IPR012951">
    <property type="entry name" value="BBE"/>
</dbReference>
<keyword evidence="7" id="KW-1185">Reference proteome</keyword>
<dbReference type="SUPFAM" id="SSF56176">
    <property type="entry name" value="FAD-binding/transporter-associated domain-like"/>
    <property type="match status" value="1"/>
</dbReference>
<dbReference type="PANTHER" id="PTHR42973:SF17">
    <property type="entry name" value="OXIDASE, PUTATIVE (AFU_ORTHOLOGUE AFUA_6G14340)-RELATED"/>
    <property type="match status" value="1"/>
</dbReference>
<dbReference type="InterPro" id="IPR006094">
    <property type="entry name" value="Oxid_FAD_bind_N"/>
</dbReference>
<comment type="similarity">
    <text evidence="1">Belongs to the oxygen-dependent FAD-linked oxidoreductase family.</text>
</comment>
<dbReference type="InterPro" id="IPR016169">
    <property type="entry name" value="FAD-bd_PCMH_sub2"/>
</dbReference>
<dbReference type="Gene3D" id="3.30.465.10">
    <property type="match status" value="1"/>
</dbReference>
<dbReference type="PANTHER" id="PTHR42973">
    <property type="entry name" value="BINDING OXIDOREDUCTASE, PUTATIVE (AFU_ORTHOLOGUE AFUA_1G17690)-RELATED"/>
    <property type="match status" value="1"/>
</dbReference>
<feature type="domain" description="FAD-binding PCMH-type" evidence="5">
    <location>
        <begin position="40"/>
        <end position="211"/>
    </location>
</feature>